<feature type="compositionally biased region" description="Low complexity" evidence="5">
    <location>
        <begin position="350"/>
        <end position="362"/>
    </location>
</feature>
<keyword evidence="6" id="KW-1133">Transmembrane helix</keyword>
<evidence type="ECO:0000256" key="1">
    <source>
        <dbReference type="ARBA" id="ARBA00022679"/>
    </source>
</evidence>
<evidence type="ECO:0000313" key="8">
    <source>
        <dbReference type="EMBL" id="MBK1881820.1"/>
    </source>
</evidence>
<dbReference type="PROSITE" id="PS00108">
    <property type="entry name" value="PROTEIN_KINASE_ST"/>
    <property type="match status" value="1"/>
</dbReference>
<dbReference type="EMBL" id="JAENIJ010000006">
    <property type="protein sequence ID" value="MBK1881820.1"/>
    <property type="molecule type" value="Genomic_DNA"/>
</dbReference>
<accession>A0A934S5U7</accession>
<dbReference type="Gene3D" id="3.30.200.20">
    <property type="entry name" value="Phosphorylase Kinase, domain 1"/>
    <property type="match status" value="1"/>
</dbReference>
<feature type="transmembrane region" description="Helical" evidence="6">
    <location>
        <begin position="307"/>
        <end position="328"/>
    </location>
</feature>
<keyword evidence="4" id="KW-0067">ATP-binding</keyword>
<dbReference type="InterPro" id="IPR011009">
    <property type="entry name" value="Kinase-like_dom_sf"/>
</dbReference>
<feature type="region of interest" description="Disordered" evidence="5">
    <location>
        <begin position="333"/>
        <end position="406"/>
    </location>
</feature>
<dbReference type="GO" id="GO:0005524">
    <property type="term" value="F:ATP binding"/>
    <property type="evidence" value="ECO:0007669"/>
    <property type="project" value="UniProtKB-KW"/>
</dbReference>
<dbReference type="SMART" id="SM00220">
    <property type="entry name" value="S_TKc"/>
    <property type="match status" value="1"/>
</dbReference>
<protein>
    <submittedName>
        <fullName evidence="8">Protein kinase</fullName>
    </submittedName>
</protein>
<keyword evidence="9" id="KW-1185">Reference proteome</keyword>
<evidence type="ECO:0000313" key="9">
    <source>
        <dbReference type="Proteomes" id="UP000603141"/>
    </source>
</evidence>
<keyword evidence="3 8" id="KW-0418">Kinase</keyword>
<dbReference type="Gene3D" id="1.10.510.10">
    <property type="entry name" value="Transferase(Phosphotransferase) domain 1"/>
    <property type="match status" value="1"/>
</dbReference>
<feature type="compositionally biased region" description="Low complexity" evidence="5">
    <location>
        <begin position="273"/>
        <end position="285"/>
    </location>
</feature>
<dbReference type="AlphaFoldDB" id="A0A934S5U7"/>
<evidence type="ECO:0000256" key="5">
    <source>
        <dbReference type="SAM" id="MobiDB-lite"/>
    </source>
</evidence>
<dbReference type="GO" id="GO:0004674">
    <property type="term" value="F:protein serine/threonine kinase activity"/>
    <property type="evidence" value="ECO:0007669"/>
    <property type="project" value="TreeGrafter"/>
</dbReference>
<keyword evidence="1" id="KW-0808">Transferase</keyword>
<dbReference type="InterPro" id="IPR000719">
    <property type="entry name" value="Prot_kinase_dom"/>
</dbReference>
<evidence type="ECO:0000256" key="4">
    <source>
        <dbReference type="ARBA" id="ARBA00022840"/>
    </source>
</evidence>
<keyword evidence="2" id="KW-0547">Nucleotide-binding</keyword>
<dbReference type="PANTHER" id="PTHR43289:SF6">
    <property type="entry name" value="SERINE_THREONINE-PROTEIN KINASE NEKL-3"/>
    <property type="match status" value="1"/>
</dbReference>
<dbReference type="Pfam" id="PF00069">
    <property type="entry name" value="Pkinase"/>
    <property type="match status" value="1"/>
</dbReference>
<organism evidence="8 9">
    <name type="scientific">Luteolibacter pohnpeiensis</name>
    <dbReference type="NCBI Taxonomy" id="454153"/>
    <lineage>
        <taxon>Bacteria</taxon>
        <taxon>Pseudomonadati</taxon>
        <taxon>Verrucomicrobiota</taxon>
        <taxon>Verrucomicrobiia</taxon>
        <taxon>Verrucomicrobiales</taxon>
        <taxon>Verrucomicrobiaceae</taxon>
        <taxon>Luteolibacter</taxon>
    </lineage>
</organism>
<sequence>MSSEAPSFAAPSPEELAALFPGYTIHSLIACGGMGAVYFATQNALDRQVAIKILPREFSSDENFREGFAAEAKAMAKLNHPNLIGVYDFGEVDGMLYIIMEYVSGQSLYHAAYKKAIDGREAARIMAEVSSGIAHAHEHRILHRDIKPANILLDGHNRPKIGDFGLARPVGLISKEGEEIYGTPHYTAPEVVNAPSRVDTRADVFSLGVVLHELLTGKLPAEDPRLPSAISGSSPKLDAIVKKCTQPDPVLRYTSAAEIAADLTKFLNNSATPGPAGMVRPGRGAPPAPKRRAPSSVVRPVAKQSSGAGGIIAFLLLIGIAAGAYFFLKDQKPKPLSDQDEQSATHAEKTANPAANSTSATKTEQKPQTATPKNNRGSSPFGSTSYSQGTSSPFGSTAPPVSRPAGPAPIFDVDSFLDRARGIMRDKASSELASYKKATEDIADKLDKALSREVRSVDRGQRDDAKNDLKRVMAEIRNSGNYIPMSVSIRGADDGDIRKALQDAREAQSKNEGRLISSLKPHAATYIHGIELQIERLPENDIGALRMLNDEIADTKQNEGHFASILSR</sequence>
<evidence type="ECO:0000256" key="2">
    <source>
        <dbReference type="ARBA" id="ARBA00022741"/>
    </source>
</evidence>
<dbReference type="CDD" id="cd14014">
    <property type="entry name" value="STKc_PknB_like"/>
    <property type="match status" value="1"/>
</dbReference>
<feature type="compositionally biased region" description="Polar residues" evidence="5">
    <location>
        <begin position="366"/>
        <end position="395"/>
    </location>
</feature>
<proteinExistence type="predicted"/>
<gene>
    <name evidence="8" type="ORF">JIN85_05305</name>
</gene>
<keyword evidence="6" id="KW-0812">Transmembrane</keyword>
<dbReference type="RefSeq" id="WP_200268355.1">
    <property type="nucleotide sequence ID" value="NZ_JAENIJ010000006.1"/>
</dbReference>
<feature type="region of interest" description="Disordered" evidence="5">
    <location>
        <begin position="271"/>
        <end position="302"/>
    </location>
</feature>
<evidence type="ECO:0000256" key="3">
    <source>
        <dbReference type="ARBA" id="ARBA00022777"/>
    </source>
</evidence>
<feature type="domain" description="Protein kinase" evidence="7">
    <location>
        <begin position="23"/>
        <end position="267"/>
    </location>
</feature>
<evidence type="ECO:0000256" key="6">
    <source>
        <dbReference type="SAM" id="Phobius"/>
    </source>
</evidence>
<keyword evidence="6" id="KW-0472">Membrane</keyword>
<dbReference type="SUPFAM" id="SSF56112">
    <property type="entry name" value="Protein kinase-like (PK-like)"/>
    <property type="match status" value="1"/>
</dbReference>
<comment type="caution">
    <text evidence="8">The sequence shown here is derived from an EMBL/GenBank/DDBJ whole genome shotgun (WGS) entry which is preliminary data.</text>
</comment>
<reference evidence="8" key="1">
    <citation type="submission" date="2021-01" db="EMBL/GenBank/DDBJ databases">
        <title>Modified the classification status of verrucomicrobia.</title>
        <authorList>
            <person name="Feng X."/>
        </authorList>
    </citation>
    <scope>NUCLEOTIDE SEQUENCE</scope>
    <source>
        <strain evidence="8">KCTC 22041</strain>
    </source>
</reference>
<dbReference type="InterPro" id="IPR008271">
    <property type="entry name" value="Ser/Thr_kinase_AS"/>
</dbReference>
<evidence type="ECO:0000259" key="7">
    <source>
        <dbReference type="PROSITE" id="PS50011"/>
    </source>
</evidence>
<dbReference type="PROSITE" id="PS50011">
    <property type="entry name" value="PROTEIN_KINASE_DOM"/>
    <property type="match status" value="1"/>
</dbReference>
<dbReference type="Proteomes" id="UP000603141">
    <property type="component" value="Unassembled WGS sequence"/>
</dbReference>
<dbReference type="PANTHER" id="PTHR43289">
    <property type="entry name" value="MITOGEN-ACTIVATED PROTEIN KINASE KINASE KINASE 20-RELATED"/>
    <property type="match status" value="1"/>
</dbReference>
<name>A0A934S5U7_9BACT</name>